<protein>
    <submittedName>
        <fullName evidence="1">Uncharacterized protein</fullName>
    </submittedName>
</protein>
<organism evidence="1 2">
    <name type="scientific">Bacterioplanes sanyensis</name>
    <dbReference type="NCBI Taxonomy" id="1249553"/>
    <lineage>
        <taxon>Bacteria</taxon>
        <taxon>Pseudomonadati</taxon>
        <taxon>Pseudomonadota</taxon>
        <taxon>Gammaproteobacteria</taxon>
        <taxon>Oceanospirillales</taxon>
        <taxon>Oceanospirillaceae</taxon>
        <taxon>Bacterioplanes</taxon>
    </lineage>
</organism>
<dbReference type="KEGG" id="bsan:CHH28_03710"/>
<keyword evidence="2" id="KW-1185">Reference proteome</keyword>
<dbReference type="EMBL" id="CP022530">
    <property type="protein sequence ID" value="ASP37833.1"/>
    <property type="molecule type" value="Genomic_DNA"/>
</dbReference>
<evidence type="ECO:0000313" key="1">
    <source>
        <dbReference type="EMBL" id="ASP37833.1"/>
    </source>
</evidence>
<reference evidence="1 2" key="1">
    <citation type="submission" date="2017-07" db="EMBL/GenBank/DDBJ databases">
        <title>Annotated genome sequence of Bacterioplanes sanyensis isolated from Red Sea.</title>
        <authorList>
            <person name="Rehman Z.U."/>
        </authorList>
    </citation>
    <scope>NUCLEOTIDE SEQUENCE [LARGE SCALE GENOMIC DNA]</scope>
    <source>
        <strain evidence="1 2">NV9</strain>
    </source>
</reference>
<gene>
    <name evidence="1" type="ORF">CHH28_03710</name>
</gene>
<accession>A0A222FHX9</accession>
<dbReference type="Proteomes" id="UP000202440">
    <property type="component" value="Chromosome"/>
</dbReference>
<dbReference type="AlphaFoldDB" id="A0A222FHX9"/>
<sequence length="341" mass="38880">MANKSSENLTVVDTNFRLLVRELALACMRNNPREIAAAAAQLPLKNMAKLEQEIRYQYDSDEVRSVRIAHADGKDFPITWLDIISSDGYRREKALRLLSGPIPSKLLMYFALRRFNDWVPQVRAAAYDTVMDIALLSDPTDVAEALMAALSTWSSWQRIGHYGRIMLLKILAIKGVEEKFVGQLIQSKTGPTSTILTQVSRVDILDAYLHQIATESLQPTLRAKAYRVLLESKTSWVEERKQEMVDKRYSLTRCRTILGDRHVSVNIPWEVLIKEAALDRSSFVRRIAAEKIIASRDYNNPDYLALAHEFARDDSPTVRERGEFFVKRHAEKKSSACDHNA</sequence>
<name>A0A222FHX9_9GAMM</name>
<evidence type="ECO:0000313" key="2">
    <source>
        <dbReference type="Proteomes" id="UP000202440"/>
    </source>
</evidence>
<proteinExistence type="predicted"/>